<organism evidence="3 4">
    <name type="scientific">Variibacter gotjawalensis</name>
    <dbReference type="NCBI Taxonomy" id="1333996"/>
    <lineage>
        <taxon>Bacteria</taxon>
        <taxon>Pseudomonadati</taxon>
        <taxon>Pseudomonadota</taxon>
        <taxon>Alphaproteobacteria</taxon>
        <taxon>Hyphomicrobiales</taxon>
        <taxon>Nitrobacteraceae</taxon>
        <taxon>Variibacter</taxon>
    </lineage>
</organism>
<evidence type="ECO:0000259" key="2">
    <source>
        <dbReference type="Pfam" id="PF17289"/>
    </source>
</evidence>
<dbReference type="InterPro" id="IPR006517">
    <property type="entry name" value="Phage_terminase_lsu-like_C"/>
</dbReference>
<feature type="domain" description="Terminase large subunit gp17-like C-terminal" evidence="2">
    <location>
        <begin position="315"/>
        <end position="456"/>
    </location>
</feature>
<gene>
    <name evidence="3" type="ORF">GJW-30_1_01080</name>
</gene>
<dbReference type="OrthoDB" id="9771580at2"/>
<accession>A0A0S3PRH2</accession>
<reference evidence="3 4" key="1">
    <citation type="submission" date="2015-08" db="EMBL/GenBank/DDBJ databases">
        <title>Investigation of the bacterial diversity of lava forest soil.</title>
        <authorList>
            <person name="Lee J.S."/>
        </authorList>
    </citation>
    <scope>NUCLEOTIDE SEQUENCE [LARGE SCALE GENOMIC DNA]</scope>
    <source>
        <strain evidence="3 4">GJW-30</strain>
    </source>
</reference>
<dbReference type="KEGG" id="vgo:GJW-30_1_01080"/>
<dbReference type="InterPro" id="IPR035421">
    <property type="entry name" value="Terminase_6C"/>
</dbReference>
<dbReference type="NCBIfam" id="TIGR01630">
    <property type="entry name" value="psiM2_ORF9"/>
    <property type="match status" value="1"/>
</dbReference>
<sequence>MIDKRLLRQGDVQAILRTDFISFVEKVFYTLNPGVVLQANWHLDAICYALMGLIDGDNNRLVINAPPRSLKSVIASVALPAFLLGRDPTVQIICVSYSSELAHKFSNDFRRIVTSRWYRDLFPLFLISSFKNTEAEVATTQGGGRLSVSVGGTITGRGADVIAVDDSMKPEDALSEKTRESVNRWFASTLLSRLNNKKTGKIVLIGQRIHQDDLSGKLIAEGVPALILPAIAMAEETIPIGKRRYHHRYIGDLLHPERESKIELDTLRRSMGTDIFAAQYQQEPVPPGGNMIKRSWIKRYHLDDIDGEEGTIIQSWDTASKAGGQNDYSVCTTWFVADNGHYYLLHVFRDRLNYPELKARAIKLFNNWPGISSVMIEDAGVGTALVPELCEHGIPAIAVKSDRDKVTRMSVQTGKIEAGFIHFPENESWLADLEAELFAFPNSRHDDQVDSVSQALGHVIWRPMWNEKNVGTFPY</sequence>
<dbReference type="Pfam" id="PF17289">
    <property type="entry name" value="Terminase_6C"/>
    <property type="match status" value="1"/>
</dbReference>
<evidence type="ECO:0000313" key="3">
    <source>
        <dbReference type="EMBL" id="BAT58554.1"/>
    </source>
</evidence>
<keyword evidence="1" id="KW-1188">Viral release from host cell</keyword>
<dbReference type="AlphaFoldDB" id="A0A0S3PRH2"/>
<name>A0A0S3PRH2_9BRAD</name>
<dbReference type="Gene3D" id="3.30.420.240">
    <property type="match status" value="1"/>
</dbReference>
<dbReference type="Proteomes" id="UP000236884">
    <property type="component" value="Chromosome"/>
</dbReference>
<evidence type="ECO:0000313" key="4">
    <source>
        <dbReference type="Proteomes" id="UP000236884"/>
    </source>
</evidence>
<keyword evidence="4" id="KW-1185">Reference proteome</keyword>
<protein>
    <submittedName>
        <fullName evidence="3">Terminase-like family protein</fullName>
    </submittedName>
</protein>
<evidence type="ECO:0000256" key="1">
    <source>
        <dbReference type="ARBA" id="ARBA00022612"/>
    </source>
</evidence>
<proteinExistence type="predicted"/>
<dbReference type="RefSeq" id="WP_096352651.1">
    <property type="nucleotide sequence ID" value="NZ_AP014946.1"/>
</dbReference>
<dbReference type="EMBL" id="AP014946">
    <property type="protein sequence ID" value="BAT58554.1"/>
    <property type="molecule type" value="Genomic_DNA"/>
</dbReference>